<protein>
    <submittedName>
        <fullName evidence="3">16S rRNA G966 N2-methylase RsmD</fullName>
    </submittedName>
</protein>
<dbReference type="SUPFAM" id="SSF53335">
    <property type="entry name" value="S-adenosyl-L-methionine-dependent methyltransferases"/>
    <property type="match status" value="1"/>
</dbReference>
<dbReference type="Gene3D" id="3.40.50.150">
    <property type="entry name" value="Vaccinia Virus protein VP39"/>
    <property type="match status" value="1"/>
</dbReference>
<dbReference type="PANTHER" id="PTHR14741:SF32">
    <property type="entry name" value="TRIMETHYLGUANOSINE SYNTHASE"/>
    <property type="match status" value="1"/>
</dbReference>
<keyword evidence="4" id="KW-1185">Reference proteome</keyword>
<evidence type="ECO:0000313" key="4">
    <source>
        <dbReference type="Proteomes" id="UP001257659"/>
    </source>
</evidence>
<sequence length="392" mass="44759">MELLKPEVQAFIKENENEDISTLVLKGSPFPEISIQLIAQQISARKKAKTKLKTWYKTDQILYPKLLNLEQTSSEKTAAYKSELVSGKTLIDLTGGFGIDSFYFSKKVEHVIHCELNTELSELAKHNFHKLSATKNCTFYAGNGIEYLQKTDTDFDWIYIDPSRRSSVKGKVFRLEDCEPDLLKNLPLLLKKAKQILVKTSPLLDLSLGIQQLNVVKEIHLVAVKNEVKEILWILDENISTEEIKLKTINLDGKNTADFEGIFQEEKKLAIEYCNPLTYLFEPNSAIMKSGLFNSISEKLEVFKLAKNSHLYTSEEKIKFPGRSFKILETVDFNKKNIKSLQLSKANITTRNFPLSVEKIRKKFGIKDGGNTYLFFTTLANDKKVLLVCEKI</sequence>
<organism evidence="3 4">
    <name type="scientific">Mesonia maritima</name>
    <dbReference type="NCBI Taxonomy" id="1793873"/>
    <lineage>
        <taxon>Bacteria</taxon>
        <taxon>Pseudomonadati</taxon>
        <taxon>Bacteroidota</taxon>
        <taxon>Flavobacteriia</taxon>
        <taxon>Flavobacteriales</taxon>
        <taxon>Flavobacteriaceae</taxon>
        <taxon>Mesonia</taxon>
    </lineage>
</organism>
<dbReference type="Pfam" id="PF22013">
    <property type="entry name" value="PG_1098_Fer"/>
    <property type="match status" value="1"/>
</dbReference>
<dbReference type="InterPro" id="IPR054168">
    <property type="entry name" value="PG_1098_Fer"/>
</dbReference>
<evidence type="ECO:0000313" key="3">
    <source>
        <dbReference type="EMBL" id="MDR6301660.1"/>
    </source>
</evidence>
<evidence type="ECO:0000259" key="2">
    <source>
        <dbReference type="Pfam" id="PF22013"/>
    </source>
</evidence>
<dbReference type="InterPro" id="IPR041497">
    <property type="entry name" value="Thump-like"/>
</dbReference>
<feature type="domain" description="THUMP-like" evidence="1">
    <location>
        <begin position="322"/>
        <end position="391"/>
    </location>
</feature>
<dbReference type="PANTHER" id="PTHR14741">
    <property type="entry name" value="S-ADENOSYLMETHIONINE-DEPENDENT METHYLTRANSFERASE RELATED"/>
    <property type="match status" value="1"/>
</dbReference>
<proteinExistence type="predicted"/>
<dbReference type="EMBL" id="JAVDQA010000007">
    <property type="protein sequence ID" value="MDR6301660.1"/>
    <property type="molecule type" value="Genomic_DNA"/>
</dbReference>
<dbReference type="Pfam" id="PF18096">
    <property type="entry name" value="Thump_like"/>
    <property type="match status" value="1"/>
</dbReference>
<accession>A0ABU1K8Q8</accession>
<gene>
    <name evidence="3" type="ORF">GGR31_002330</name>
</gene>
<evidence type="ECO:0000259" key="1">
    <source>
        <dbReference type="Pfam" id="PF18096"/>
    </source>
</evidence>
<reference evidence="3 4" key="1">
    <citation type="submission" date="2023-07" db="EMBL/GenBank/DDBJ databases">
        <title>Genomic Encyclopedia of Type Strains, Phase IV (KMG-IV): sequencing the most valuable type-strain genomes for metagenomic binning, comparative biology and taxonomic classification.</title>
        <authorList>
            <person name="Goeker M."/>
        </authorList>
    </citation>
    <scope>NUCLEOTIDE SEQUENCE [LARGE SCALE GENOMIC DNA]</scope>
    <source>
        <strain evidence="3 4">DSM 102814</strain>
    </source>
</reference>
<dbReference type="Gene3D" id="1.10.10.1110">
    <property type="entry name" value="Methyltransferase PG1098, N-terminal domain"/>
    <property type="match status" value="1"/>
</dbReference>
<name>A0ABU1K8Q8_9FLAO</name>
<dbReference type="InterPro" id="IPR029063">
    <property type="entry name" value="SAM-dependent_MTases_sf"/>
</dbReference>
<dbReference type="Proteomes" id="UP001257659">
    <property type="component" value="Unassembled WGS sequence"/>
</dbReference>
<comment type="caution">
    <text evidence="3">The sequence shown here is derived from an EMBL/GenBank/DDBJ whole genome shotgun (WGS) entry which is preliminary data.</text>
</comment>
<feature type="domain" description="PG-1098 ferredoxin-like" evidence="2">
    <location>
        <begin position="279"/>
        <end position="321"/>
    </location>
</feature>